<evidence type="ECO:0000256" key="2">
    <source>
        <dbReference type="ARBA" id="ARBA00023125"/>
    </source>
</evidence>
<dbReference type="InterPro" id="IPR003313">
    <property type="entry name" value="AraC-bd"/>
</dbReference>
<evidence type="ECO:0000256" key="1">
    <source>
        <dbReference type="ARBA" id="ARBA00023015"/>
    </source>
</evidence>
<dbReference type="GO" id="GO:0043565">
    <property type="term" value="F:sequence-specific DNA binding"/>
    <property type="evidence" value="ECO:0007669"/>
    <property type="project" value="InterPro"/>
</dbReference>
<dbReference type="AlphaFoldDB" id="A0A3E3I676"/>
<evidence type="ECO:0000313" key="5">
    <source>
        <dbReference type="EMBL" id="RGE61094.1"/>
    </source>
</evidence>
<dbReference type="Gene3D" id="2.60.120.280">
    <property type="entry name" value="Regulatory protein AraC"/>
    <property type="match status" value="1"/>
</dbReference>
<keyword evidence="3" id="KW-0804">Transcription</keyword>
<dbReference type="Pfam" id="PF12833">
    <property type="entry name" value="HTH_18"/>
    <property type="match status" value="1"/>
</dbReference>
<dbReference type="Proteomes" id="UP000260812">
    <property type="component" value="Unassembled WGS sequence"/>
</dbReference>
<dbReference type="InterPro" id="IPR018062">
    <property type="entry name" value="HTH_AraC-typ_CS"/>
</dbReference>
<dbReference type="Proteomes" id="UP000261166">
    <property type="component" value="Unassembled WGS sequence"/>
</dbReference>
<accession>A0A3E3I676</accession>
<dbReference type="Pfam" id="PF02311">
    <property type="entry name" value="AraC_binding"/>
    <property type="match status" value="1"/>
</dbReference>
<dbReference type="PROSITE" id="PS00041">
    <property type="entry name" value="HTH_ARAC_FAMILY_1"/>
    <property type="match status" value="1"/>
</dbReference>
<keyword evidence="2" id="KW-0238">DNA-binding</keyword>
<evidence type="ECO:0000313" key="6">
    <source>
        <dbReference type="EMBL" id="RGE73433.1"/>
    </source>
</evidence>
<dbReference type="Gene3D" id="1.10.10.60">
    <property type="entry name" value="Homeodomain-like"/>
    <property type="match status" value="2"/>
</dbReference>
<dbReference type="EMBL" id="QVLV01000006">
    <property type="protein sequence ID" value="RGE61094.1"/>
    <property type="molecule type" value="Genomic_DNA"/>
</dbReference>
<dbReference type="PANTHER" id="PTHR43280">
    <property type="entry name" value="ARAC-FAMILY TRANSCRIPTIONAL REGULATOR"/>
    <property type="match status" value="1"/>
</dbReference>
<feature type="domain" description="HTH araC/xylS-type" evidence="4">
    <location>
        <begin position="187"/>
        <end position="285"/>
    </location>
</feature>
<proteinExistence type="predicted"/>
<dbReference type="GO" id="GO:0003700">
    <property type="term" value="F:DNA-binding transcription factor activity"/>
    <property type="evidence" value="ECO:0007669"/>
    <property type="project" value="InterPro"/>
</dbReference>
<name>A0A3E3I676_9FIRM</name>
<dbReference type="InterPro" id="IPR018060">
    <property type="entry name" value="HTH_AraC"/>
</dbReference>
<sequence>MEITRKILRKTRIMEQIITFLPGQLPGEPVFQIEMTGITYPDSHYHIERENSSIYILEYIMEGEGLLRIGEETYRPAKGDVYLLPRGKSHFYQADAANPWKKIWMNVKGSLCDTLVEGFGLGETVLFRDCPVYPLFREFLHVCEKKEGSGTEVARRTSLLFHEILLQLAAHAAAGAEPEIRLPETAVAVRKYVDEHIYERLSIEQLAKEASLSPSQLTRVFRKAYGQTPYEYVLSRKIDTACLLLRNTGMTVKEVAYRLQFSDEHYFANIFRQKKGLPPGKYRITGDIGT</sequence>
<protein>
    <submittedName>
        <fullName evidence="5">AraC family transcriptional regulator</fullName>
    </submittedName>
</protein>
<organism evidence="5 7">
    <name type="scientific">Eisenbergiella massiliensis</name>
    <dbReference type="NCBI Taxonomy" id="1720294"/>
    <lineage>
        <taxon>Bacteria</taxon>
        <taxon>Bacillati</taxon>
        <taxon>Bacillota</taxon>
        <taxon>Clostridia</taxon>
        <taxon>Lachnospirales</taxon>
        <taxon>Lachnospiraceae</taxon>
        <taxon>Eisenbergiella</taxon>
    </lineage>
</organism>
<dbReference type="SUPFAM" id="SSF46689">
    <property type="entry name" value="Homeodomain-like"/>
    <property type="match status" value="2"/>
</dbReference>
<evidence type="ECO:0000313" key="8">
    <source>
        <dbReference type="Proteomes" id="UP000261166"/>
    </source>
</evidence>
<dbReference type="OrthoDB" id="625043at2"/>
<evidence type="ECO:0000259" key="4">
    <source>
        <dbReference type="PROSITE" id="PS01124"/>
    </source>
</evidence>
<dbReference type="CDD" id="cd06986">
    <property type="entry name" value="cupin_MmsR-like_N"/>
    <property type="match status" value="1"/>
</dbReference>
<dbReference type="SMART" id="SM00342">
    <property type="entry name" value="HTH_ARAC"/>
    <property type="match status" value="1"/>
</dbReference>
<dbReference type="EMBL" id="QVLU01000003">
    <property type="protein sequence ID" value="RGE73433.1"/>
    <property type="molecule type" value="Genomic_DNA"/>
</dbReference>
<dbReference type="PANTHER" id="PTHR43280:SF30">
    <property type="entry name" value="MMSAB OPERON REGULATORY PROTEIN"/>
    <property type="match status" value="1"/>
</dbReference>
<keyword evidence="1" id="KW-0805">Transcription regulation</keyword>
<dbReference type="SUPFAM" id="SSF51215">
    <property type="entry name" value="Regulatory protein AraC"/>
    <property type="match status" value="1"/>
</dbReference>
<evidence type="ECO:0000256" key="3">
    <source>
        <dbReference type="ARBA" id="ARBA00023163"/>
    </source>
</evidence>
<keyword evidence="7" id="KW-1185">Reference proteome</keyword>
<gene>
    <name evidence="6" type="ORF">DWY69_04420</name>
    <name evidence="5" type="ORF">DXC51_11205</name>
</gene>
<dbReference type="InterPro" id="IPR009057">
    <property type="entry name" value="Homeodomain-like_sf"/>
</dbReference>
<dbReference type="InterPro" id="IPR037923">
    <property type="entry name" value="HTH-like"/>
</dbReference>
<evidence type="ECO:0000313" key="7">
    <source>
        <dbReference type="Proteomes" id="UP000260812"/>
    </source>
</evidence>
<comment type="caution">
    <text evidence="5">The sequence shown here is derived from an EMBL/GenBank/DDBJ whole genome shotgun (WGS) entry which is preliminary data.</text>
</comment>
<reference evidence="5 8" key="1">
    <citation type="submission" date="2018-08" db="EMBL/GenBank/DDBJ databases">
        <title>A genome reference for cultivated species of the human gut microbiota.</title>
        <authorList>
            <person name="Zou Y."/>
            <person name="Xue W."/>
            <person name="Luo G."/>
        </authorList>
    </citation>
    <scope>NUCLEOTIDE SEQUENCE [LARGE SCALE GENOMIC DNA]</scope>
    <source>
        <strain evidence="6 8">AF26-4BH</strain>
        <strain evidence="5">TF05-5AC</strain>
    </source>
</reference>
<dbReference type="PROSITE" id="PS01124">
    <property type="entry name" value="HTH_ARAC_FAMILY_2"/>
    <property type="match status" value="1"/>
</dbReference>